<proteinExistence type="predicted"/>
<dbReference type="Proteomes" id="UP000184420">
    <property type="component" value="Unassembled WGS sequence"/>
</dbReference>
<sequence length="172" mass="19875">MKPLNQIARKKSLLLFILLYLLSVGLLFTSVFYHYQVPKLENRVLRDELLYQESQQVLRDSFMTRLATVKQELIAVNEPGNNAIYTDQIIAATLAGMRNMIPASNPNFSFYDDVVQCCLQLQQCKQQLRESTQSQQIIMTLKTENATLLQQLESRTRDLDNCRMLLVNSRAQ</sequence>
<dbReference type="InterPro" id="IPR039449">
    <property type="entry name" value="TssO"/>
</dbReference>
<evidence type="ECO:0000256" key="1">
    <source>
        <dbReference type="SAM" id="Phobius"/>
    </source>
</evidence>
<name>A0A1M7CTS5_9BACT</name>
<gene>
    <name evidence="2" type="ORF">SAMN05444266_104471</name>
</gene>
<organism evidence="2 3">
    <name type="scientific">Chitinophaga jiangningensis</name>
    <dbReference type="NCBI Taxonomy" id="1419482"/>
    <lineage>
        <taxon>Bacteria</taxon>
        <taxon>Pseudomonadati</taxon>
        <taxon>Bacteroidota</taxon>
        <taxon>Chitinophagia</taxon>
        <taxon>Chitinophagales</taxon>
        <taxon>Chitinophagaceae</taxon>
        <taxon>Chitinophaga</taxon>
    </lineage>
</organism>
<evidence type="ECO:0000313" key="2">
    <source>
        <dbReference type="EMBL" id="SHL70547.1"/>
    </source>
</evidence>
<keyword evidence="1" id="KW-0472">Membrane</keyword>
<dbReference type="RefSeq" id="WP_073081211.1">
    <property type="nucleotide sequence ID" value="NZ_FRBL01000004.1"/>
</dbReference>
<keyword evidence="1" id="KW-0812">Transmembrane</keyword>
<accession>A0A1M7CTS5</accession>
<dbReference type="AlphaFoldDB" id="A0A1M7CTS5"/>
<protein>
    <submittedName>
        <fullName evidence="2">Uncharacterized protein</fullName>
    </submittedName>
</protein>
<feature type="transmembrane region" description="Helical" evidence="1">
    <location>
        <begin position="12"/>
        <end position="35"/>
    </location>
</feature>
<dbReference type="Pfam" id="PF17561">
    <property type="entry name" value="TssO"/>
    <property type="match status" value="1"/>
</dbReference>
<dbReference type="OrthoDB" id="656843at2"/>
<evidence type="ECO:0000313" key="3">
    <source>
        <dbReference type="Proteomes" id="UP000184420"/>
    </source>
</evidence>
<dbReference type="STRING" id="1419482.SAMN05444266_104471"/>
<keyword evidence="1" id="KW-1133">Transmembrane helix</keyword>
<dbReference type="EMBL" id="FRBL01000004">
    <property type="protein sequence ID" value="SHL70547.1"/>
    <property type="molecule type" value="Genomic_DNA"/>
</dbReference>
<keyword evidence="3" id="KW-1185">Reference proteome</keyword>
<reference evidence="2 3" key="1">
    <citation type="submission" date="2016-11" db="EMBL/GenBank/DDBJ databases">
        <authorList>
            <person name="Jaros S."/>
            <person name="Januszkiewicz K."/>
            <person name="Wedrychowicz H."/>
        </authorList>
    </citation>
    <scope>NUCLEOTIDE SEQUENCE [LARGE SCALE GENOMIC DNA]</scope>
    <source>
        <strain evidence="2 3">DSM 27406</strain>
    </source>
</reference>